<feature type="binding site" description="via carbamate group" evidence="15">
    <location>
        <position position="124"/>
    </location>
    <ligand>
        <name>Mg(2+)</name>
        <dbReference type="ChEBI" id="CHEBI:18420"/>
    </ligand>
</feature>
<feature type="binding site" evidence="15">
    <location>
        <position position="81"/>
    </location>
    <ligand>
        <name>Mg(2+)</name>
        <dbReference type="ChEBI" id="CHEBI:18420"/>
    </ligand>
</feature>
<dbReference type="HAMAP" id="MF_00012">
    <property type="entry name" value="IlvD"/>
    <property type="match status" value="1"/>
</dbReference>
<evidence type="ECO:0000256" key="3">
    <source>
        <dbReference type="ARBA" id="ARBA00022605"/>
    </source>
</evidence>
<dbReference type="Pfam" id="PF00920">
    <property type="entry name" value="ILVD_EDD_N"/>
    <property type="match status" value="1"/>
</dbReference>
<dbReference type="InterPro" id="IPR056740">
    <property type="entry name" value="ILV_EDD_C"/>
</dbReference>
<dbReference type="PROSITE" id="PS00886">
    <property type="entry name" value="ILVD_EDD_1"/>
    <property type="match status" value="1"/>
</dbReference>
<dbReference type="GO" id="GO:0004160">
    <property type="term" value="F:dihydroxy-acid dehydratase activity"/>
    <property type="evidence" value="ECO:0007669"/>
    <property type="project" value="UniProtKB-UniRule"/>
</dbReference>
<dbReference type="InterPro" id="IPR042096">
    <property type="entry name" value="Dihydro-acid_dehy_C"/>
</dbReference>
<comment type="caution">
    <text evidence="18">The sequence shown here is derived from an EMBL/GenBank/DDBJ whole genome shotgun (WGS) entry which is preliminary data.</text>
</comment>
<dbReference type="NCBIfam" id="NF009103">
    <property type="entry name" value="PRK12448.1"/>
    <property type="match status" value="1"/>
</dbReference>
<feature type="active site" description="Proton acceptor" evidence="15">
    <location>
        <position position="540"/>
    </location>
</feature>
<evidence type="ECO:0000256" key="4">
    <source>
        <dbReference type="ARBA" id="ARBA00022714"/>
    </source>
</evidence>
<dbReference type="OrthoDB" id="9807077at2"/>
<keyword evidence="9 15" id="KW-0456">Lyase</keyword>
<evidence type="ECO:0000256" key="7">
    <source>
        <dbReference type="ARBA" id="ARBA00023004"/>
    </source>
</evidence>
<dbReference type="EMBL" id="QPGB01000003">
    <property type="protein sequence ID" value="RCS57360.1"/>
    <property type="molecule type" value="Genomic_DNA"/>
</dbReference>
<comment type="catalytic activity">
    <reaction evidence="15">
        <text>(2R,3R)-2,3-dihydroxy-3-methylpentanoate = (S)-3-methyl-2-oxopentanoate + H2O</text>
        <dbReference type="Rhea" id="RHEA:27694"/>
        <dbReference type="ChEBI" id="CHEBI:15377"/>
        <dbReference type="ChEBI" id="CHEBI:35146"/>
        <dbReference type="ChEBI" id="CHEBI:49258"/>
        <dbReference type="EC" id="4.2.1.9"/>
    </reaction>
</comment>
<dbReference type="UniPathway" id="UPA00049">
    <property type="reaction ID" value="UER00061"/>
</dbReference>
<dbReference type="InterPro" id="IPR020558">
    <property type="entry name" value="DiOHA_6PGluconate_deHydtase_CS"/>
</dbReference>
<comment type="caution">
    <text evidence="15">Lacks conserved residue(s) required for the propagation of feature annotation.</text>
</comment>
<comment type="cofactor">
    <cofactor evidence="15">
        <name>[2Fe-2S] cluster</name>
        <dbReference type="ChEBI" id="CHEBI:190135"/>
    </cofactor>
    <text evidence="15">Binds 1 [2Fe-2S] cluster per subunit. This cluster acts as a Lewis acid cofactor.</text>
</comment>
<comment type="pathway">
    <text evidence="13 15">Amino-acid biosynthesis; L-isoleucine biosynthesis; L-isoleucine from 2-oxobutanoate: step 3/4.</text>
</comment>
<dbReference type="PROSITE" id="PS00887">
    <property type="entry name" value="ILVD_EDD_2"/>
    <property type="match status" value="1"/>
</dbReference>
<dbReference type="GO" id="GO:0009097">
    <property type="term" value="P:isoleucine biosynthetic process"/>
    <property type="evidence" value="ECO:0007669"/>
    <property type="project" value="UniProtKB-UniRule"/>
</dbReference>
<evidence type="ECO:0000256" key="12">
    <source>
        <dbReference type="ARBA" id="ARBA00029436"/>
    </source>
</evidence>
<dbReference type="GO" id="GO:0005829">
    <property type="term" value="C:cytosol"/>
    <property type="evidence" value="ECO:0007669"/>
    <property type="project" value="TreeGrafter"/>
</dbReference>
<feature type="modified residue" description="N6-carboxylysine" evidence="15">
    <location>
        <position position="124"/>
    </location>
</feature>
<proteinExistence type="inferred from homology"/>
<dbReference type="NCBIfam" id="TIGR00110">
    <property type="entry name" value="ilvD"/>
    <property type="match status" value="1"/>
</dbReference>
<keyword evidence="19" id="KW-1185">Reference proteome</keyword>
<comment type="similarity">
    <text evidence="2 15">Belongs to the IlvD/Edd family.</text>
</comment>
<feature type="domain" description="Dihydroxy-acid/6-phosphogluconate dehydratase C-terminal" evidence="17">
    <location>
        <begin position="414"/>
        <end position="628"/>
    </location>
</feature>
<evidence type="ECO:0000256" key="15">
    <source>
        <dbReference type="HAMAP-Rule" id="MF_00012"/>
    </source>
</evidence>
<comment type="function">
    <text evidence="15">Functions in the biosynthesis of branched-chain amino acids. Catalyzes the dehydration of (2R,3R)-2,3-dihydroxy-3-methylpentanoate (2,3-dihydroxy-3-methylvalerate) into 2-oxo-3-methylpentanoate (2-oxo-3-methylvalerate) and of (2R)-2,3-dihydroxy-3-methylbutanoate (2,3-dihydroxyisovalerate) into 2-oxo-3-methylbutanoate (2-oxoisovalerate), the penultimate precursor to L-isoleucine and L-valine, respectively.</text>
</comment>
<dbReference type="EC" id="4.2.1.9" evidence="14 15"/>
<keyword evidence="3 15" id="KW-0028">Amino-acid biosynthesis</keyword>
<keyword evidence="5 15" id="KW-0479">Metal-binding</keyword>
<reference evidence="18 19" key="1">
    <citation type="journal article" date="2018" name="Int. J. Syst. Evol. Microbiol.">
        <title>Parvibium lacunae gen. nov., sp. nov., a new member of the family Alcaligenaceae isolated from a freshwater pond.</title>
        <authorList>
            <person name="Chen W.M."/>
            <person name="Xie P.B."/>
            <person name="Hsu M.Y."/>
            <person name="Sheu S.Y."/>
        </authorList>
    </citation>
    <scope>NUCLEOTIDE SEQUENCE [LARGE SCALE GENOMIC DNA]</scope>
    <source>
        <strain evidence="18 19">KMB9</strain>
    </source>
</reference>
<keyword evidence="4 15" id="KW-0001">2Fe-2S</keyword>
<feature type="binding site" evidence="15">
    <location>
        <position position="514"/>
    </location>
    <ligand>
        <name>Mg(2+)</name>
        <dbReference type="ChEBI" id="CHEBI:18420"/>
    </ligand>
</feature>
<dbReference type="RefSeq" id="WP_114402841.1">
    <property type="nucleotide sequence ID" value="NZ_QPGB01000003.1"/>
</dbReference>
<evidence type="ECO:0000256" key="5">
    <source>
        <dbReference type="ARBA" id="ARBA00022723"/>
    </source>
</evidence>
<dbReference type="PANTHER" id="PTHR43661">
    <property type="entry name" value="D-XYLONATE DEHYDRATASE"/>
    <property type="match status" value="1"/>
</dbReference>
<dbReference type="GO" id="GO:0051537">
    <property type="term" value="F:2 iron, 2 sulfur cluster binding"/>
    <property type="evidence" value="ECO:0007669"/>
    <property type="project" value="UniProtKB-UniRule"/>
</dbReference>
<name>A0A368L1V3_9BURK</name>
<evidence type="ECO:0000256" key="1">
    <source>
        <dbReference type="ARBA" id="ARBA00001946"/>
    </source>
</evidence>
<dbReference type="FunFam" id="3.50.30.80:FF:000001">
    <property type="entry name" value="Dihydroxy-acid dehydratase"/>
    <property type="match status" value="1"/>
</dbReference>
<dbReference type="GO" id="GO:0000287">
    <property type="term" value="F:magnesium ion binding"/>
    <property type="evidence" value="ECO:0007669"/>
    <property type="project" value="UniProtKB-UniRule"/>
</dbReference>
<dbReference type="SUPFAM" id="SSF52016">
    <property type="entry name" value="LeuD/IlvD-like"/>
    <property type="match status" value="1"/>
</dbReference>
<dbReference type="Proteomes" id="UP000252357">
    <property type="component" value="Unassembled WGS sequence"/>
</dbReference>
<evidence type="ECO:0000256" key="11">
    <source>
        <dbReference type="ARBA" id="ARBA00029304"/>
    </source>
</evidence>
<organism evidence="18 19">
    <name type="scientific">Parvibium lacunae</name>
    <dbReference type="NCBI Taxonomy" id="1888893"/>
    <lineage>
        <taxon>Bacteria</taxon>
        <taxon>Pseudomonadati</taxon>
        <taxon>Pseudomonadota</taxon>
        <taxon>Betaproteobacteria</taxon>
        <taxon>Burkholderiales</taxon>
        <taxon>Alcaligenaceae</taxon>
        <taxon>Parvibium</taxon>
    </lineage>
</organism>
<accession>A0A368L1V3</accession>
<keyword evidence="7 15" id="KW-0408">Iron</keyword>
<evidence type="ECO:0000256" key="8">
    <source>
        <dbReference type="ARBA" id="ARBA00023014"/>
    </source>
</evidence>
<comment type="pathway">
    <text evidence="12 15">Amino-acid biosynthesis; L-valine biosynthesis; L-valine from pyruvate: step 3/4.</text>
</comment>
<evidence type="ECO:0000259" key="16">
    <source>
        <dbReference type="Pfam" id="PF00920"/>
    </source>
</evidence>
<feature type="binding site" evidence="15">
    <location>
        <position position="123"/>
    </location>
    <ligand>
        <name>Mg(2+)</name>
        <dbReference type="ChEBI" id="CHEBI:18420"/>
    </ligand>
</feature>
<comment type="catalytic activity">
    <reaction evidence="11">
        <text>(2R)-2,3-dihydroxy-3-methylbutanoate = 3-methyl-2-oxobutanoate + H2O</text>
        <dbReference type="Rhea" id="RHEA:24809"/>
        <dbReference type="ChEBI" id="CHEBI:11851"/>
        <dbReference type="ChEBI" id="CHEBI:15377"/>
        <dbReference type="ChEBI" id="CHEBI:49072"/>
        <dbReference type="EC" id="4.2.1.9"/>
    </reaction>
    <physiologicalReaction direction="left-to-right" evidence="11">
        <dbReference type="Rhea" id="RHEA:24810"/>
    </physiologicalReaction>
</comment>
<dbReference type="InterPro" id="IPR000581">
    <property type="entry name" value="ILV_EDD_N"/>
</dbReference>
<evidence type="ECO:0000313" key="18">
    <source>
        <dbReference type="EMBL" id="RCS57360.1"/>
    </source>
</evidence>
<dbReference type="Pfam" id="PF24877">
    <property type="entry name" value="ILV_EDD_C"/>
    <property type="match status" value="1"/>
</dbReference>
<evidence type="ECO:0000256" key="9">
    <source>
        <dbReference type="ARBA" id="ARBA00023239"/>
    </source>
</evidence>
<evidence type="ECO:0000256" key="2">
    <source>
        <dbReference type="ARBA" id="ARBA00006486"/>
    </source>
</evidence>
<keyword evidence="6 15" id="KW-0460">Magnesium</keyword>
<keyword evidence="8 15" id="KW-0411">Iron-sulfur</keyword>
<evidence type="ECO:0000256" key="13">
    <source>
        <dbReference type="ARBA" id="ARBA00029437"/>
    </source>
</evidence>
<dbReference type="GO" id="GO:0009099">
    <property type="term" value="P:L-valine biosynthetic process"/>
    <property type="evidence" value="ECO:0007669"/>
    <property type="project" value="UniProtKB-UniRule"/>
</dbReference>
<comment type="subunit">
    <text evidence="15">Homodimer.</text>
</comment>
<keyword evidence="10 15" id="KW-0100">Branched-chain amino acid biosynthesis</keyword>
<dbReference type="SUPFAM" id="SSF143975">
    <property type="entry name" value="IlvD/EDD N-terminal domain-like"/>
    <property type="match status" value="1"/>
</dbReference>
<dbReference type="PANTHER" id="PTHR43661:SF3">
    <property type="entry name" value="D-XYLONATE DEHYDRATASE YAGF-RELATED"/>
    <property type="match status" value="1"/>
</dbReference>
<dbReference type="AlphaFoldDB" id="A0A368L1V3"/>
<dbReference type="InterPro" id="IPR004404">
    <property type="entry name" value="DihydroxyA_deHydtase"/>
</dbReference>
<sequence>MPIYRSKTTTAGRNMAGARALWRATGMKDADFNKPIIAVANSFTQFVPGHVHLKDLGQLVAREIEAAGGVAKEFNTIAVDDGIAMGHDGMLYSLPSRDIIADSVEYMVNAHCADALVCISNCDKITPGMLMAAMRLNIPVVFVSGGPMEAGKVKLANPQTKAIEIKKLDLVDAMVMAGDNKVSEADLAEVERSACPTCGSCSGMFTANSMNCLTEALGLSLPGNGTTLATHADREQLFKQAGRLVVELCKRYYEEEDVSVLPRSIATFEAFENVVSLDIAMGGSTNTVLHLLATAREAEVNFTMADIDRLSRRVPTLCKVAPNTNKYHIEDVHRAGGIMAILGELDRGGLLHTQVSTVHSKTMKEALERWDVARHPTEDVMTFYRAGPAGIPTQVAFSQNTRWPSLDLDRQNGCIRSVAHAYSRDGGLAVLYGNLALDGCIVKTAGIDESMLAVEELRYTTSVPTSTLRVFEGPAQVFESQDAAVEAILGDRIQPGDVVLVRYEGPKGGPGMQEMLYPTSYLKSKGLGKACALLTDGRFSGGTSGLSIGHCSPEAAAGGTIGLVRNGDRIRIDIPNRSINVLVSDEELAQRRAEQDKLGWKPAQPRPRKVSAALKAYAKLATSADKGAVRDLSQLDD</sequence>
<evidence type="ECO:0000256" key="14">
    <source>
        <dbReference type="ARBA" id="ARBA00029490"/>
    </source>
</evidence>
<dbReference type="Gene3D" id="3.50.30.80">
    <property type="entry name" value="IlvD/EDD C-terminal domain-like"/>
    <property type="match status" value="1"/>
</dbReference>
<gene>
    <name evidence="15" type="primary">ilvD</name>
    <name evidence="18" type="ORF">DU000_07790</name>
</gene>
<feature type="domain" description="Dihydroxy-acid/6-phosphogluconate dehydratase N-terminal" evidence="16">
    <location>
        <begin position="34"/>
        <end position="365"/>
    </location>
</feature>
<evidence type="ECO:0000256" key="10">
    <source>
        <dbReference type="ARBA" id="ARBA00023304"/>
    </source>
</evidence>
<comment type="cofactor">
    <cofactor evidence="1 15">
        <name>Mg(2+)</name>
        <dbReference type="ChEBI" id="CHEBI:18420"/>
    </cofactor>
</comment>
<dbReference type="InterPro" id="IPR037237">
    <property type="entry name" value="IlvD/EDD_N"/>
</dbReference>
<protein>
    <recommendedName>
        <fullName evidence="14 15">Dihydroxy-acid dehydratase</fullName>
        <shortName evidence="15">DAD</shortName>
        <ecNumber evidence="14 15">4.2.1.9</ecNumber>
    </recommendedName>
</protein>
<dbReference type="UniPathway" id="UPA00047">
    <property type="reaction ID" value="UER00057"/>
</dbReference>
<evidence type="ECO:0000256" key="6">
    <source>
        <dbReference type="ARBA" id="ARBA00022842"/>
    </source>
</evidence>
<evidence type="ECO:0000313" key="19">
    <source>
        <dbReference type="Proteomes" id="UP000252357"/>
    </source>
</evidence>
<evidence type="ECO:0000259" key="17">
    <source>
        <dbReference type="Pfam" id="PF24877"/>
    </source>
</evidence>